<feature type="domain" description="Clp ATPase C-terminal" evidence="9">
    <location>
        <begin position="781"/>
        <end position="874"/>
    </location>
</feature>
<dbReference type="CDD" id="cd00009">
    <property type="entry name" value="AAA"/>
    <property type="match status" value="1"/>
</dbReference>
<organism evidence="10 11">
    <name type="scientific">Caenispirillum bisanense</name>
    <dbReference type="NCBI Taxonomy" id="414052"/>
    <lineage>
        <taxon>Bacteria</taxon>
        <taxon>Pseudomonadati</taxon>
        <taxon>Pseudomonadota</taxon>
        <taxon>Alphaproteobacteria</taxon>
        <taxon>Rhodospirillales</taxon>
        <taxon>Novispirillaceae</taxon>
        <taxon>Caenispirillum</taxon>
    </lineage>
</organism>
<evidence type="ECO:0000256" key="4">
    <source>
        <dbReference type="ARBA" id="ARBA00022840"/>
    </source>
</evidence>
<dbReference type="InterPro" id="IPR018368">
    <property type="entry name" value="ClpA/B_CS1"/>
</dbReference>
<dbReference type="Pfam" id="PF07724">
    <property type="entry name" value="AAA_2"/>
    <property type="match status" value="1"/>
</dbReference>
<dbReference type="PANTHER" id="PTHR11638:SF184">
    <property type="entry name" value="ATPASE WITH CHAPERONE ACTIVITY"/>
    <property type="match status" value="1"/>
</dbReference>
<accession>A0A286GY28</accession>
<feature type="domain" description="AAA+ ATPase" evidence="8">
    <location>
        <begin position="605"/>
        <end position="753"/>
    </location>
</feature>
<dbReference type="InterPro" id="IPR017729">
    <property type="entry name" value="ATPase_T6SS_ClpV1"/>
</dbReference>
<feature type="region of interest" description="Disordered" evidence="7">
    <location>
        <begin position="168"/>
        <end position="190"/>
    </location>
</feature>
<sequence>MTIDLKTLISKLDRNAKKVLEQAAALCVSHTHYDVEPEHLLTALVKSGDAVVKCVLDRYGLSANDVLKPLDDALSRVKRGNVRTPAFSPRVPEMLECALLMSVARLESPSIVSSTLLLAPLERDPLRAVLLEAVPAFAKIDMAEALELLPEMNRVGGPARTALAPLLRPGAGPAGGAAPAAGGGSGSETEALDRFTTDLTAQAKAGKLDPVTGREDEIRQLVDVMMRRRQNNPILVGEPGVGKTAVVEGLALRIAEGNVPPPLRNMVVRQLDLGLLQAGAGVKGEFEERLRKLIAEVAAQPVPVVMFIDEAHTLIGAGGAAGQNDAANLLKPALARGEFRTIAATTWSEFKRYFEKDPALARRFQAIPVQEPEQPVACAMLRGLVPKLETHHGVRVLAGAVEAAVALSARYMPARQLPDKAVSVLDTACARVAIGRSVQPAQIGRLEAELSILDTERAQLEREPGAPAEAQVRLLAIAARADAARADLAALEERRTSEQALLEKLDAALAEGGDVGAVPALRKDLAALQGDDPLVPWCVDEVAVAQVISEWTGIPAGSLSRDLATTVGELDALLRERVIGQDQALTVIANAIRAYHAGLAEPGRPVGVFLLCGPSGVGKTETAHALADILYGGSASLITINMSEYQEAHSVATLRGAPPGYVGYGQGGVLTEAVRRRPYSVVLLDEVEKAHPDVLDLFYQVFDKGVMEDGEGVSVDFKHTVILLTSNAAEEVLSQDAEAVRGIEDNTARLNALVQLVSQDLRRHFRTALLGRLTVAPFLPLAEAQVRTIVDMRCARVAERFAGQRGRSLVFTEGAKAEIVRRAMTADTGARMVDNVLNTTIVPQLAPLMLAAMTEGAEFGAVTVDADADGRLTCRQAAAT</sequence>
<evidence type="ECO:0000256" key="2">
    <source>
        <dbReference type="ARBA" id="ARBA00022737"/>
    </source>
</evidence>
<evidence type="ECO:0000256" key="7">
    <source>
        <dbReference type="SAM" id="MobiDB-lite"/>
    </source>
</evidence>
<dbReference type="InterPro" id="IPR027417">
    <property type="entry name" value="P-loop_NTPase"/>
</dbReference>
<evidence type="ECO:0000259" key="8">
    <source>
        <dbReference type="SMART" id="SM00382"/>
    </source>
</evidence>
<proteinExistence type="inferred from homology"/>
<dbReference type="SMART" id="SM01086">
    <property type="entry name" value="ClpB_D2-small"/>
    <property type="match status" value="1"/>
</dbReference>
<evidence type="ECO:0000256" key="1">
    <source>
        <dbReference type="ARBA" id="ARBA00008675"/>
    </source>
</evidence>
<keyword evidence="5" id="KW-0143">Chaperone</keyword>
<dbReference type="EMBL" id="OCNJ01000012">
    <property type="protein sequence ID" value="SOE00392.1"/>
    <property type="molecule type" value="Genomic_DNA"/>
</dbReference>
<keyword evidence="2" id="KW-0677">Repeat</keyword>
<dbReference type="InterPro" id="IPR003593">
    <property type="entry name" value="AAA+_ATPase"/>
</dbReference>
<comment type="similarity">
    <text evidence="1">Belongs to the ClpA/ClpB family.</text>
</comment>
<evidence type="ECO:0000313" key="11">
    <source>
        <dbReference type="Proteomes" id="UP000219621"/>
    </source>
</evidence>
<dbReference type="InterPro" id="IPR003959">
    <property type="entry name" value="ATPase_AAA_core"/>
</dbReference>
<dbReference type="InterPro" id="IPR041546">
    <property type="entry name" value="ClpA/ClpB_AAA_lid"/>
</dbReference>
<name>A0A286GY28_9PROT</name>
<keyword evidence="4" id="KW-0067">ATP-binding</keyword>
<feature type="coiled-coil region" evidence="6">
    <location>
        <begin position="443"/>
        <end position="508"/>
    </location>
</feature>
<dbReference type="Pfam" id="PF00004">
    <property type="entry name" value="AAA"/>
    <property type="match status" value="1"/>
</dbReference>
<dbReference type="CDD" id="cd19499">
    <property type="entry name" value="RecA-like_ClpB_Hsp104-like"/>
    <property type="match status" value="1"/>
</dbReference>
<keyword evidence="6" id="KW-0175">Coiled coil</keyword>
<dbReference type="Proteomes" id="UP000219621">
    <property type="component" value="Unassembled WGS sequence"/>
</dbReference>
<feature type="compositionally biased region" description="Low complexity" evidence="7">
    <location>
        <begin position="168"/>
        <end position="180"/>
    </location>
</feature>
<dbReference type="SMART" id="SM00382">
    <property type="entry name" value="AAA"/>
    <property type="match status" value="2"/>
</dbReference>
<dbReference type="Pfam" id="PF02861">
    <property type="entry name" value="Clp_N"/>
    <property type="match status" value="1"/>
</dbReference>
<dbReference type="InterPro" id="IPR004176">
    <property type="entry name" value="Clp_R_N"/>
</dbReference>
<dbReference type="PROSITE" id="PS00870">
    <property type="entry name" value="CLPAB_1"/>
    <property type="match status" value="1"/>
</dbReference>
<reference evidence="10 11" key="1">
    <citation type="submission" date="2017-09" db="EMBL/GenBank/DDBJ databases">
        <authorList>
            <person name="Ehlers B."/>
            <person name="Leendertz F.H."/>
        </authorList>
    </citation>
    <scope>NUCLEOTIDE SEQUENCE [LARGE SCALE GENOMIC DNA]</scope>
    <source>
        <strain evidence="10 11">USBA 140</strain>
    </source>
</reference>
<evidence type="ECO:0000256" key="5">
    <source>
        <dbReference type="ARBA" id="ARBA00023186"/>
    </source>
</evidence>
<dbReference type="Pfam" id="PF17871">
    <property type="entry name" value="AAA_lid_9"/>
    <property type="match status" value="1"/>
</dbReference>
<keyword evidence="11" id="KW-1185">Reference proteome</keyword>
<dbReference type="InterPro" id="IPR050130">
    <property type="entry name" value="ClpA_ClpB"/>
</dbReference>
<keyword evidence="3" id="KW-0547">Nucleotide-binding</keyword>
<dbReference type="NCBIfam" id="TIGR03345">
    <property type="entry name" value="VI_ClpV1"/>
    <property type="match status" value="1"/>
</dbReference>
<evidence type="ECO:0000313" key="10">
    <source>
        <dbReference type="EMBL" id="SOE00392.1"/>
    </source>
</evidence>
<dbReference type="RefSeq" id="WP_097281188.1">
    <property type="nucleotide sequence ID" value="NZ_OCNJ01000012.1"/>
</dbReference>
<dbReference type="SUPFAM" id="SSF52540">
    <property type="entry name" value="P-loop containing nucleoside triphosphate hydrolases"/>
    <property type="match status" value="2"/>
</dbReference>
<dbReference type="Gene3D" id="1.10.1780.10">
    <property type="entry name" value="Clp, N-terminal domain"/>
    <property type="match status" value="1"/>
</dbReference>
<dbReference type="Gene3D" id="3.40.50.300">
    <property type="entry name" value="P-loop containing nucleotide triphosphate hydrolases"/>
    <property type="match status" value="3"/>
</dbReference>
<dbReference type="Pfam" id="PF10431">
    <property type="entry name" value="ClpB_D2-small"/>
    <property type="match status" value="1"/>
</dbReference>
<gene>
    <name evidence="10" type="ORF">SAMN05421508_11271</name>
</gene>
<dbReference type="PANTHER" id="PTHR11638">
    <property type="entry name" value="ATP-DEPENDENT CLP PROTEASE"/>
    <property type="match status" value="1"/>
</dbReference>
<feature type="domain" description="AAA+ ATPase" evidence="8">
    <location>
        <begin position="229"/>
        <end position="372"/>
    </location>
</feature>
<dbReference type="InterPro" id="IPR019489">
    <property type="entry name" value="Clp_ATPase_C"/>
</dbReference>
<evidence type="ECO:0000259" key="9">
    <source>
        <dbReference type="SMART" id="SM01086"/>
    </source>
</evidence>
<dbReference type="SUPFAM" id="SSF81923">
    <property type="entry name" value="Double Clp-N motif"/>
    <property type="match status" value="1"/>
</dbReference>
<protein>
    <submittedName>
        <fullName evidence="10">Type VI secretion system protein VasG</fullName>
    </submittedName>
</protein>
<evidence type="ECO:0000256" key="6">
    <source>
        <dbReference type="SAM" id="Coils"/>
    </source>
</evidence>
<dbReference type="GO" id="GO:0034605">
    <property type="term" value="P:cellular response to heat"/>
    <property type="evidence" value="ECO:0007669"/>
    <property type="project" value="TreeGrafter"/>
</dbReference>
<dbReference type="Gene3D" id="1.10.8.60">
    <property type="match status" value="1"/>
</dbReference>
<dbReference type="AlphaFoldDB" id="A0A286GY28"/>
<dbReference type="GO" id="GO:0005737">
    <property type="term" value="C:cytoplasm"/>
    <property type="evidence" value="ECO:0007669"/>
    <property type="project" value="TreeGrafter"/>
</dbReference>
<dbReference type="PRINTS" id="PR00300">
    <property type="entry name" value="CLPPROTEASEA"/>
</dbReference>
<dbReference type="InterPro" id="IPR001270">
    <property type="entry name" value="ClpA/B"/>
</dbReference>
<dbReference type="InterPro" id="IPR036628">
    <property type="entry name" value="Clp_N_dom_sf"/>
</dbReference>
<dbReference type="OrthoDB" id="9803641at2"/>
<dbReference type="GO" id="GO:0016887">
    <property type="term" value="F:ATP hydrolysis activity"/>
    <property type="evidence" value="ECO:0007669"/>
    <property type="project" value="InterPro"/>
</dbReference>
<evidence type="ECO:0000256" key="3">
    <source>
        <dbReference type="ARBA" id="ARBA00022741"/>
    </source>
</evidence>
<dbReference type="GO" id="GO:0005524">
    <property type="term" value="F:ATP binding"/>
    <property type="evidence" value="ECO:0007669"/>
    <property type="project" value="UniProtKB-KW"/>
</dbReference>